<dbReference type="InterPro" id="IPR002048">
    <property type="entry name" value="EF_hand_dom"/>
</dbReference>
<feature type="domain" description="EF-hand" evidence="2">
    <location>
        <begin position="42"/>
        <end position="72"/>
    </location>
</feature>
<dbReference type="InterPro" id="IPR018247">
    <property type="entry name" value="EF_Hand_1_Ca_BS"/>
</dbReference>
<evidence type="ECO:0000313" key="4">
    <source>
        <dbReference type="Proteomes" id="UP001156940"/>
    </source>
</evidence>
<dbReference type="Gene3D" id="1.10.238.10">
    <property type="entry name" value="EF-hand"/>
    <property type="match status" value="1"/>
</dbReference>
<feature type="region of interest" description="Disordered" evidence="1">
    <location>
        <begin position="25"/>
        <end position="44"/>
    </location>
</feature>
<dbReference type="RefSeq" id="WP_280573025.1">
    <property type="nucleotide sequence ID" value="NZ_JARXRM010000019.1"/>
</dbReference>
<dbReference type="Pfam" id="PF13202">
    <property type="entry name" value="EF-hand_5"/>
    <property type="match status" value="2"/>
</dbReference>
<sequence>MQNGQEVRVNSLSPKPELSDYRVDFSALDRDNDGDLSRSEAAADETLGAQFDAVDRNEDGRLSRYELSDWTR</sequence>
<evidence type="ECO:0000259" key="2">
    <source>
        <dbReference type="PROSITE" id="PS50222"/>
    </source>
</evidence>
<comment type="caution">
    <text evidence="3">The sequence shown here is derived from an EMBL/GenBank/DDBJ whole genome shotgun (WGS) entry which is preliminary data.</text>
</comment>
<dbReference type="InterPro" id="IPR011992">
    <property type="entry name" value="EF-hand-dom_pair"/>
</dbReference>
<organism evidence="3 4">
    <name type="scientific">Luteimonas endophytica</name>
    <dbReference type="NCBI Taxonomy" id="3042023"/>
    <lineage>
        <taxon>Bacteria</taxon>
        <taxon>Pseudomonadati</taxon>
        <taxon>Pseudomonadota</taxon>
        <taxon>Gammaproteobacteria</taxon>
        <taxon>Lysobacterales</taxon>
        <taxon>Lysobacteraceae</taxon>
        <taxon>Luteimonas</taxon>
    </lineage>
</organism>
<feature type="compositionally biased region" description="Basic and acidic residues" evidence="1">
    <location>
        <begin position="25"/>
        <end position="38"/>
    </location>
</feature>
<dbReference type="PROSITE" id="PS00018">
    <property type="entry name" value="EF_HAND_1"/>
    <property type="match status" value="1"/>
</dbReference>
<gene>
    <name evidence="3" type="ORF">QFW77_04085</name>
</gene>
<dbReference type="PROSITE" id="PS50222">
    <property type="entry name" value="EF_HAND_2"/>
    <property type="match status" value="1"/>
</dbReference>
<dbReference type="Proteomes" id="UP001156940">
    <property type="component" value="Unassembled WGS sequence"/>
</dbReference>
<evidence type="ECO:0000256" key="1">
    <source>
        <dbReference type="SAM" id="MobiDB-lite"/>
    </source>
</evidence>
<protein>
    <recommendedName>
        <fullName evidence="2">EF-hand domain-containing protein</fullName>
    </recommendedName>
</protein>
<evidence type="ECO:0000313" key="3">
    <source>
        <dbReference type="EMBL" id="MDH5822169.1"/>
    </source>
</evidence>
<accession>A0ABT6J5X2</accession>
<name>A0ABT6J5X2_9GAMM</name>
<proteinExistence type="predicted"/>
<keyword evidence="4" id="KW-1185">Reference proteome</keyword>
<dbReference type="EMBL" id="JARXRM010000019">
    <property type="protein sequence ID" value="MDH5822169.1"/>
    <property type="molecule type" value="Genomic_DNA"/>
</dbReference>
<reference evidence="3 4" key="1">
    <citation type="submission" date="2023-04" db="EMBL/GenBank/DDBJ databases">
        <title>Luteimonas endophyticus RD2P54.</title>
        <authorList>
            <person name="Sun J.-Q."/>
        </authorList>
    </citation>
    <scope>NUCLEOTIDE SEQUENCE [LARGE SCALE GENOMIC DNA]</scope>
    <source>
        <strain evidence="3 4">RD2P54</strain>
    </source>
</reference>
<dbReference type="SUPFAM" id="SSF47473">
    <property type="entry name" value="EF-hand"/>
    <property type="match status" value="1"/>
</dbReference>